<accession>A0ABR2JZT5</accession>
<protein>
    <submittedName>
        <fullName evidence="2">Uncharacterized protein</fullName>
    </submittedName>
</protein>
<dbReference type="EMBL" id="JAPFFF010000008">
    <property type="protein sequence ID" value="KAK8884348.1"/>
    <property type="molecule type" value="Genomic_DNA"/>
</dbReference>
<feature type="region of interest" description="Disordered" evidence="1">
    <location>
        <begin position="1"/>
        <end position="31"/>
    </location>
</feature>
<feature type="compositionally biased region" description="Basic and acidic residues" evidence="1">
    <location>
        <begin position="15"/>
        <end position="31"/>
    </location>
</feature>
<feature type="compositionally biased region" description="Polar residues" evidence="1">
    <location>
        <begin position="1"/>
        <end position="10"/>
    </location>
</feature>
<proteinExistence type="predicted"/>
<sequence length="136" mass="15775">MSSSQQSTRAASKISRNDTDQNAEEIERKQELKEKASELQKYIHFEANTKPRILKLSNDVNQIQKDIEELEAKTAKVQENIDNDQKLIKDSELTEEFKNDREQKVKKISELEQKLATLLEEKAKLLQKAEFSLQGK</sequence>
<dbReference type="Proteomes" id="UP001470230">
    <property type="component" value="Unassembled WGS sequence"/>
</dbReference>
<reference evidence="2 3" key="1">
    <citation type="submission" date="2024-04" db="EMBL/GenBank/DDBJ databases">
        <title>Tritrichomonas musculus Genome.</title>
        <authorList>
            <person name="Alves-Ferreira E."/>
            <person name="Grigg M."/>
            <person name="Lorenzi H."/>
            <person name="Galac M."/>
        </authorList>
    </citation>
    <scope>NUCLEOTIDE SEQUENCE [LARGE SCALE GENOMIC DNA]</scope>
    <source>
        <strain evidence="2 3">EAF2021</strain>
    </source>
</reference>
<comment type="caution">
    <text evidence="2">The sequence shown here is derived from an EMBL/GenBank/DDBJ whole genome shotgun (WGS) entry which is preliminary data.</text>
</comment>
<evidence type="ECO:0000313" key="3">
    <source>
        <dbReference type="Proteomes" id="UP001470230"/>
    </source>
</evidence>
<organism evidence="2 3">
    <name type="scientific">Tritrichomonas musculus</name>
    <dbReference type="NCBI Taxonomy" id="1915356"/>
    <lineage>
        <taxon>Eukaryota</taxon>
        <taxon>Metamonada</taxon>
        <taxon>Parabasalia</taxon>
        <taxon>Tritrichomonadida</taxon>
        <taxon>Tritrichomonadidae</taxon>
        <taxon>Tritrichomonas</taxon>
    </lineage>
</organism>
<gene>
    <name evidence="2" type="ORF">M9Y10_043457</name>
</gene>
<name>A0ABR2JZT5_9EUKA</name>
<keyword evidence="3" id="KW-1185">Reference proteome</keyword>
<evidence type="ECO:0000313" key="2">
    <source>
        <dbReference type="EMBL" id="KAK8884348.1"/>
    </source>
</evidence>
<evidence type="ECO:0000256" key="1">
    <source>
        <dbReference type="SAM" id="MobiDB-lite"/>
    </source>
</evidence>